<evidence type="ECO:0000256" key="13">
    <source>
        <dbReference type="SAM" id="Phobius"/>
    </source>
</evidence>
<keyword evidence="7" id="KW-0547">Nucleotide-binding</keyword>
<evidence type="ECO:0000256" key="10">
    <source>
        <dbReference type="ARBA" id="ARBA00023012"/>
    </source>
</evidence>
<dbReference type="InterPro" id="IPR003594">
    <property type="entry name" value="HATPase_dom"/>
</dbReference>
<dbReference type="InterPro" id="IPR050351">
    <property type="entry name" value="BphY/WalK/GraS-like"/>
</dbReference>
<dbReference type="GO" id="GO:0005524">
    <property type="term" value="F:ATP binding"/>
    <property type="evidence" value="ECO:0007669"/>
    <property type="project" value="UniProtKB-KW"/>
</dbReference>
<dbReference type="EMBL" id="JANUAU010000003">
    <property type="protein sequence ID" value="MCS3677191.1"/>
    <property type="molecule type" value="Genomic_DNA"/>
</dbReference>
<dbReference type="PANTHER" id="PTHR42878">
    <property type="entry name" value="TWO-COMPONENT HISTIDINE KINASE"/>
    <property type="match status" value="1"/>
</dbReference>
<dbReference type="SUPFAM" id="SSF55874">
    <property type="entry name" value="ATPase domain of HSP90 chaperone/DNA topoisomerase II/histidine kinase"/>
    <property type="match status" value="1"/>
</dbReference>
<dbReference type="Gene3D" id="3.30.565.10">
    <property type="entry name" value="Histidine kinase-like ATPase, C-terminal domain"/>
    <property type="match status" value="1"/>
</dbReference>
<gene>
    <name evidence="16" type="ORF">GGP71_001107</name>
</gene>
<dbReference type="Gene3D" id="6.10.340.10">
    <property type="match status" value="1"/>
</dbReference>
<comment type="caution">
    <text evidence="16">The sequence shown here is derived from an EMBL/GenBank/DDBJ whole genome shotgun (WGS) entry which is preliminary data.</text>
</comment>
<dbReference type="CDD" id="cd00082">
    <property type="entry name" value="HisKA"/>
    <property type="match status" value="1"/>
</dbReference>
<dbReference type="GO" id="GO:0000155">
    <property type="term" value="F:phosphorelay sensor kinase activity"/>
    <property type="evidence" value="ECO:0007669"/>
    <property type="project" value="InterPro"/>
</dbReference>
<organism evidence="16 17">
    <name type="scientific">Salinibacter ruber</name>
    <dbReference type="NCBI Taxonomy" id="146919"/>
    <lineage>
        <taxon>Bacteria</taxon>
        <taxon>Pseudomonadati</taxon>
        <taxon>Rhodothermota</taxon>
        <taxon>Rhodothermia</taxon>
        <taxon>Rhodothermales</taxon>
        <taxon>Salinibacteraceae</taxon>
        <taxon>Salinibacter</taxon>
    </lineage>
</organism>
<keyword evidence="11 13" id="KW-0472">Membrane</keyword>
<feature type="coiled-coil region" evidence="12">
    <location>
        <begin position="239"/>
        <end position="266"/>
    </location>
</feature>
<keyword evidence="13" id="KW-0812">Transmembrane</keyword>
<evidence type="ECO:0000313" key="16">
    <source>
        <dbReference type="EMBL" id="MCS3677191.1"/>
    </source>
</evidence>
<dbReference type="InterPro" id="IPR036097">
    <property type="entry name" value="HisK_dim/P_sf"/>
</dbReference>
<dbReference type="GO" id="GO:0007234">
    <property type="term" value="P:osmosensory signaling via phosphorelay pathway"/>
    <property type="evidence" value="ECO:0007669"/>
    <property type="project" value="TreeGrafter"/>
</dbReference>
<evidence type="ECO:0000256" key="11">
    <source>
        <dbReference type="ARBA" id="ARBA00023136"/>
    </source>
</evidence>
<dbReference type="SMART" id="SM00387">
    <property type="entry name" value="HATPase_c"/>
    <property type="match status" value="1"/>
</dbReference>
<dbReference type="InterPro" id="IPR005467">
    <property type="entry name" value="His_kinase_dom"/>
</dbReference>
<dbReference type="Gene3D" id="1.10.287.130">
    <property type="match status" value="1"/>
</dbReference>
<keyword evidence="6" id="KW-0808">Transferase</keyword>
<dbReference type="SMART" id="SM00304">
    <property type="entry name" value="HAMP"/>
    <property type="match status" value="1"/>
</dbReference>
<dbReference type="PANTHER" id="PTHR42878:SF7">
    <property type="entry name" value="SENSOR HISTIDINE KINASE GLRK"/>
    <property type="match status" value="1"/>
</dbReference>
<dbReference type="AlphaFoldDB" id="A0A9X2TG80"/>
<keyword evidence="13" id="KW-1133">Transmembrane helix</keyword>
<dbReference type="FunFam" id="3.30.565.10:FF:000006">
    <property type="entry name" value="Sensor histidine kinase WalK"/>
    <property type="match status" value="1"/>
</dbReference>
<dbReference type="SUPFAM" id="SSF47384">
    <property type="entry name" value="Homodimeric domain of signal transducing histidine kinase"/>
    <property type="match status" value="1"/>
</dbReference>
<proteinExistence type="predicted"/>
<keyword evidence="5" id="KW-0597">Phosphoprotein</keyword>
<name>A0A9X2TG80_9BACT</name>
<dbReference type="Pfam" id="PF00512">
    <property type="entry name" value="HisKA"/>
    <property type="match status" value="1"/>
</dbReference>
<dbReference type="Pfam" id="PF00672">
    <property type="entry name" value="HAMP"/>
    <property type="match status" value="1"/>
</dbReference>
<keyword evidence="10" id="KW-0902">Two-component regulatory system</keyword>
<sequence>MPNSFYAKLSALFLVLIVGLGVILATFGVRAARQYASEVEQKLNRTLAEEMVPRFEPHLRDSIDTEAIEATIQDMTGINRRIEIYLLERDGDLKASFAVPDAQIEQRRIDLAPVRRFMKGGDLPVLGDDPMTAGTEKPFSAAHIEIMGRTGCYLYVILGSEQYASVANMVGESYILQTALWGLGLVILVTAGVGLLLFRRLTQRLRAMQDVVADFEAGAFGRRVDVTSNDEIGRLGTCFNRMADNLQETMEELRQADRMRRELVANVSHDLRSPIASIQGYLETVSMKDGDLPPEERQRYVTTALRNTKRLNTLVNELFELSKLETKQVEPTIEAFPIAELVQDVVMQYEPRAEEQAVDLRPDLPERHARVEADIGLVERALSNLIDNAIHYTPEGGQVRVRLDNEQGEVCVAVADTGPGIPEDDLPHIFERFYRVDKSRDRDRGGAGLGLAIAKTILELHGRTLEVESTVGEGTSFRFRLPVEAVNRHRA</sequence>
<dbReference type="InterPro" id="IPR003661">
    <property type="entry name" value="HisK_dim/P_dom"/>
</dbReference>
<feature type="domain" description="Histidine kinase" evidence="14">
    <location>
        <begin position="266"/>
        <end position="485"/>
    </location>
</feature>
<evidence type="ECO:0000256" key="8">
    <source>
        <dbReference type="ARBA" id="ARBA00022777"/>
    </source>
</evidence>
<dbReference type="Pfam" id="PF02518">
    <property type="entry name" value="HATPase_c"/>
    <property type="match status" value="1"/>
</dbReference>
<evidence type="ECO:0000256" key="2">
    <source>
        <dbReference type="ARBA" id="ARBA00004236"/>
    </source>
</evidence>
<keyword evidence="9" id="KW-0067">ATP-binding</keyword>
<dbReference type="RefSeq" id="WP_259079728.1">
    <property type="nucleotide sequence ID" value="NZ_JANUAU010000003.1"/>
</dbReference>
<reference evidence="16" key="1">
    <citation type="submission" date="2022-08" db="EMBL/GenBank/DDBJ databases">
        <title>Genomic Encyclopedia of Type Strains, Phase V (KMG-V): Genome sequencing to study the core and pangenomes of soil and plant-associated prokaryotes.</title>
        <authorList>
            <person name="Whitman W."/>
        </authorList>
    </citation>
    <scope>NUCLEOTIDE SEQUENCE</scope>
    <source>
        <strain evidence="16">0</strain>
    </source>
</reference>
<protein>
    <recommendedName>
        <fullName evidence="3">histidine kinase</fullName>
        <ecNumber evidence="3">2.7.13.3</ecNumber>
    </recommendedName>
</protein>
<evidence type="ECO:0000256" key="1">
    <source>
        <dbReference type="ARBA" id="ARBA00000085"/>
    </source>
</evidence>
<evidence type="ECO:0000256" key="5">
    <source>
        <dbReference type="ARBA" id="ARBA00022553"/>
    </source>
</evidence>
<dbReference type="SMART" id="SM00388">
    <property type="entry name" value="HisKA"/>
    <property type="match status" value="1"/>
</dbReference>
<dbReference type="SUPFAM" id="SSF158472">
    <property type="entry name" value="HAMP domain-like"/>
    <property type="match status" value="1"/>
</dbReference>
<evidence type="ECO:0000256" key="4">
    <source>
        <dbReference type="ARBA" id="ARBA00022475"/>
    </source>
</evidence>
<dbReference type="PROSITE" id="PS50885">
    <property type="entry name" value="HAMP"/>
    <property type="match status" value="1"/>
</dbReference>
<dbReference type="InterPro" id="IPR036890">
    <property type="entry name" value="HATPase_C_sf"/>
</dbReference>
<evidence type="ECO:0000256" key="7">
    <source>
        <dbReference type="ARBA" id="ARBA00022741"/>
    </source>
</evidence>
<keyword evidence="12" id="KW-0175">Coiled coil</keyword>
<evidence type="ECO:0000256" key="12">
    <source>
        <dbReference type="SAM" id="Coils"/>
    </source>
</evidence>
<dbReference type="CDD" id="cd00075">
    <property type="entry name" value="HATPase"/>
    <property type="match status" value="1"/>
</dbReference>
<dbReference type="EC" id="2.7.13.3" evidence="3"/>
<evidence type="ECO:0000259" key="15">
    <source>
        <dbReference type="PROSITE" id="PS50885"/>
    </source>
</evidence>
<evidence type="ECO:0000256" key="9">
    <source>
        <dbReference type="ARBA" id="ARBA00022840"/>
    </source>
</evidence>
<dbReference type="GO" id="GO:0030295">
    <property type="term" value="F:protein kinase activator activity"/>
    <property type="evidence" value="ECO:0007669"/>
    <property type="project" value="TreeGrafter"/>
</dbReference>
<dbReference type="InterPro" id="IPR003660">
    <property type="entry name" value="HAMP_dom"/>
</dbReference>
<comment type="catalytic activity">
    <reaction evidence="1">
        <text>ATP + protein L-histidine = ADP + protein N-phospho-L-histidine.</text>
        <dbReference type="EC" id="2.7.13.3"/>
    </reaction>
</comment>
<keyword evidence="4" id="KW-1003">Cell membrane</keyword>
<evidence type="ECO:0000259" key="14">
    <source>
        <dbReference type="PROSITE" id="PS50109"/>
    </source>
</evidence>
<feature type="transmembrane region" description="Helical" evidence="13">
    <location>
        <begin position="179"/>
        <end position="198"/>
    </location>
</feature>
<accession>A0A9X2TG80</accession>
<evidence type="ECO:0000313" key="17">
    <source>
        <dbReference type="Proteomes" id="UP001155027"/>
    </source>
</evidence>
<dbReference type="InterPro" id="IPR004358">
    <property type="entry name" value="Sig_transdc_His_kin-like_C"/>
</dbReference>
<dbReference type="GO" id="GO:0000156">
    <property type="term" value="F:phosphorelay response regulator activity"/>
    <property type="evidence" value="ECO:0007669"/>
    <property type="project" value="TreeGrafter"/>
</dbReference>
<dbReference type="CDD" id="cd06225">
    <property type="entry name" value="HAMP"/>
    <property type="match status" value="1"/>
</dbReference>
<evidence type="ECO:0000256" key="6">
    <source>
        <dbReference type="ARBA" id="ARBA00022679"/>
    </source>
</evidence>
<dbReference type="Proteomes" id="UP001155027">
    <property type="component" value="Unassembled WGS sequence"/>
</dbReference>
<dbReference type="PROSITE" id="PS50109">
    <property type="entry name" value="HIS_KIN"/>
    <property type="match status" value="1"/>
</dbReference>
<dbReference type="GO" id="GO:0005886">
    <property type="term" value="C:plasma membrane"/>
    <property type="evidence" value="ECO:0007669"/>
    <property type="project" value="UniProtKB-SubCell"/>
</dbReference>
<feature type="domain" description="HAMP" evidence="15">
    <location>
        <begin position="199"/>
        <end position="251"/>
    </location>
</feature>
<comment type="subcellular location">
    <subcellularLocation>
        <location evidence="2">Cell membrane</location>
    </subcellularLocation>
</comment>
<evidence type="ECO:0000256" key="3">
    <source>
        <dbReference type="ARBA" id="ARBA00012438"/>
    </source>
</evidence>
<dbReference type="FunFam" id="1.10.287.130:FF:000008">
    <property type="entry name" value="Two-component sensor histidine kinase"/>
    <property type="match status" value="1"/>
</dbReference>
<dbReference type="PRINTS" id="PR00344">
    <property type="entry name" value="BCTRLSENSOR"/>
</dbReference>
<keyword evidence="8 16" id="KW-0418">Kinase</keyword>